<gene>
    <name evidence="1" type="ORF">B5F11_04105</name>
</gene>
<dbReference type="RefSeq" id="WP_087299778.1">
    <property type="nucleotide sequence ID" value="NZ_NFKP01000003.1"/>
</dbReference>
<reference evidence="2" key="1">
    <citation type="submission" date="2017-04" db="EMBL/GenBank/DDBJ databases">
        <title>Function of individual gut microbiota members based on whole genome sequencing of pure cultures obtained from chicken caecum.</title>
        <authorList>
            <person name="Medvecky M."/>
            <person name="Cejkova D."/>
            <person name="Polansky O."/>
            <person name="Karasova D."/>
            <person name="Kubasova T."/>
            <person name="Cizek A."/>
            <person name="Rychlik I."/>
        </authorList>
    </citation>
    <scope>NUCLEOTIDE SEQUENCE [LARGE SCALE GENOMIC DNA]</scope>
    <source>
        <strain evidence="2">An175</strain>
    </source>
</reference>
<comment type="caution">
    <text evidence="1">The sequence shown here is derived from an EMBL/GenBank/DDBJ whole genome shotgun (WGS) entry which is preliminary data.</text>
</comment>
<sequence length="974" mass="109279">MKIRNVVLFTDTDSALLGGQLEVCTRDSWVKKTFSFRDVIASDFVFSVISSMVDIVISGVDVKELCLIYPICGEVLDNRVKVVKLPGSKLSTGFDAGKVIAGITIAAMFVRKALPDFGDSDSCKEYLTKLYLKVEADVAKQLEDARGLKLLRRPEDKGKAEDGCKSLDRYFMAMEVDCAYNTAYVQGTGMTIKKSDLIMPYNEPLLGQLTGDVVNPWMPSSRGEYSKIGPQVNIPIPRWNNFVAYFENMETSGEQEQQTDADEEQNWDIRVFRDKLDPGSAEDAKEDSVINYVVSPSDIGEVDTMIEMVDFTVEKQDALNEGRDGGQTAGFVFRIAPIHPEAYHIDELSPKFADSFDYENLVDDPDVNVTNAPIGYIRGFESANKVPLLPRERYWYEVVSLEVRDSLMYENACFSVEDAEQMVKRGERSRYANTLLRQMIEPAVQITRGFTGRAAFNGAKYFRGSTDNSEDGGDDAATYDASWACFFTIRGGRLISIPIPKGYSPTDFGQYRSMVASLFNFVDAYVRDTYGLVEILLRLLRDRELKPTMLVLDAAFKEQKAGKSPIYFDLLEARNTEILGGIDNLTPSETQDMTFGIRLASKALSTVSDNYAYEMQSNALGDDFRYKDGYIVGVGIWSSMKETDTISKIDFMDIFTLVDMLKEGRNLASVPISLNGIKYDKERNLFIKEIMEEDDIDNVLAEQSSDGMCSGWISLDDAMNLRLFETKDSVVRGRHEKEIRSVLEPIQYIKARADAAKATGVSKLAQEPEYKIFTQLGQLSNEPKRIDTSINIYNTFSGKDRIPAALDQSMYIRAMLDVSYTVKFIKFISYCVNRDILPTAPFADYLNAVNDFMSHDDVSSNQGQNSFKEKFDQVRKWFQVIHNAGGKSMLVLMIGEMQVGQKLGYVLIENTAANADLIKAAQEAKTFDGSKKFGFLQVYNKIIRPRMNSSDKTLFMPTEGSMRTITSLATKLGG</sequence>
<accession>A0A1Y4MPN2</accession>
<evidence type="ECO:0000313" key="2">
    <source>
        <dbReference type="Proteomes" id="UP000196386"/>
    </source>
</evidence>
<proteinExistence type="predicted"/>
<dbReference type="Proteomes" id="UP000196386">
    <property type="component" value="Unassembled WGS sequence"/>
</dbReference>
<organism evidence="1 2">
    <name type="scientific">Anaerotruncus colihominis</name>
    <dbReference type="NCBI Taxonomy" id="169435"/>
    <lineage>
        <taxon>Bacteria</taxon>
        <taxon>Bacillati</taxon>
        <taxon>Bacillota</taxon>
        <taxon>Clostridia</taxon>
        <taxon>Eubacteriales</taxon>
        <taxon>Oscillospiraceae</taxon>
        <taxon>Anaerotruncus</taxon>
    </lineage>
</organism>
<evidence type="ECO:0000313" key="1">
    <source>
        <dbReference type="EMBL" id="OUP70633.1"/>
    </source>
</evidence>
<name>A0A1Y4MPN2_9FIRM</name>
<protein>
    <submittedName>
        <fullName evidence="1">Uncharacterized protein</fullName>
    </submittedName>
</protein>
<dbReference type="EMBL" id="NFKP01000003">
    <property type="protein sequence ID" value="OUP70633.1"/>
    <property type="molecule type" value="Genomic_DNA"/>
</dbReference>
<dbReference type="AlphaFoldDB" id="A0A1Y4MPN2"/>